<keyword evidence="8" id="KW-0934">Plastid</keyword>
<evidence type="ECO:0000313" key="8">
    <source>
        <dbReference type="EMBL" id="AKP94678.1"/>
    </source>
</evidence>
<dbReference type="PANTHER" id="PTHR11620">
    <property type="entry name" value="60S RIBOSOMAL PROTEIN L23A"/>
    <property type="match status" value="1"/>
</dbReference>
<evidence type="ECO:0000256" key="7">
    <source>
        <dbReference type="ARBA" id="ARBA00035366"/>
    </source>
</evidence>
<dbReference type="GO" id="GO:0019843">
    <property type="term" value="F:rRNA binding"/>
    <property type="evidence" value="ECO:0007669"/>
    <property type="project" value="UniProtKB-KW"/>
</dbReference>
<dbReference type="GO" id="GO:0005840">
    <property type="term" value="C:ribosome"/>
    <property type="evidence" value="ECO:0007669"/>
    <property type="project" value="UniProtKB-KW"/>
</dbReference>
<proteinExistence type="inferred from homology"/>
<keyword evidence="4 8" id="KW-0689">Ribosomal protein</keyword>
<dbReference type="InterPro" id="IPR012677">
    <property type="entry name" value="Nucleotide-bd_a/b_plait_sf"/>
</dbReference>
<dbReference type="Pfam" id="PF00276">
    <property type="entry name" value="Ribosomal_L23"/>
    <property type="match status" value="1"/>
</dbReference>
<name>A0A0H4SPB2_9CRYP</name>
<evidence type="ECO:0000256" key="3">
    <source>
        <dbReference type="ARBA" id="ARBA00022884"/>
    </source>
</evidence>
<accession>A0A0H4SPB2</accession>
<dbReference type="GO" id="GO:1990904">
    <property type="term" value="C:ribonucleoprotein complex"/>
    <property type="evidence" value="ECO:0007669"/>
    <property type="project" value="UniProtKB-KW"/>
</dbReference>
<evidence type="ECO:0000256" key="5">
    <source>
        <dbReference type="ARBA" id="ARBA00023274"/>
    </source>
</evidence>
<evidence type="ECO:0000256" key="6">
    <source>
        <dbReference type="ARBA" id="ARBA00035287"/>
    </source>
</evidence>
<dbReference type="GO" id="GO:0003735">
    <property type="term" value="F:structural constituent of ribosome"/>
    <property type="evidence" value="ECO:0007669"/>
    <property type="project" value="InterPro"/>
</dbReference>
<keyword evidence="5" id="KW-0687">Ribonucleoprotein</keyword>
<geneLocation type="plastid" evidence="8"/>
<dbReference type="GeneID" id="25077812"/>
<dbReference type="HAMAP" id="MF_01369_B">
    <property type="entry name" value="Ribosomal_uL23_B"/>
    <property type="match status" value="1"/>
</dbReference>
<reference evidence="8" key="1">
    <citation type="journal article" date="2015" name="PLoS ONE">
        <title>The Plastid Genome of the Cryptomonad Teleaulax amphioxeia.</title>
        <authorList>
            <person name="Kim J.I."/>
            <person name="Yoon H.S."/>
            <person name="Yi G."/>
            <person name="Kim H.S."/>
            <person name="Yih W."/>
            <person name="Shin W."/>
        </authorList>
    </citation>
    <scope>NUCLEOTIDE SEQUENCE</scope>
    <source>
        <strain evidence="8">HACCP-CR01</strain>
    </source>
</reference>
<sequence length="100" mass="11514">MNNTNYRQIIDLIKYPIITDKATRLLEINQYTFATDIKANKEQIKSAIEYLFQVKVTAVNTYHAPSKKKRIGKFIGQKPKYKRAIVSLESGSSIDLFSEN</sequence>
<keyword evidence="2" id="KW-0699">rRNA-binding</keyword>
<comment type="similarity">
    <text evidence="1">Belongs to the universal ribosomal protein uL23 family.</text>
</comment>
<keyword evidence="3" id="KW-0694">RNA-binding</keyword>
<evidence type="ECO:0000256" key="1">
    <source>
        <dbReference type="ARBA" id="ARBA00006700"/>
    </source>
</evidence>
<organism evidence="8">
    <name type="scientific">Teleaulax amphioxeia</name>
    <dbReference type="NCBI Taxonomy" id="77931"/>
    <lineage>
        <taxon>Eukaryota</taxon>
        <taxon>Cryptophyceae</taxon>
        <taxon>Pyrenomonadales</taxon>
        <taxon>Geminigeraceae</taxon>
        <taxon>Teleaulax</taxon>
    </lineage>
</organism>
<protein>
    <recommendedName>
        <fullName evidence="6">Large ribosomal subunit protein uL23c</fullName>
    </recommendedName>
    <alternativeName>
        <fullName evidence="7">50S ribosomal protein L23, chloroplastic</fullName>
    </alternativeName>
</protein>
<dbReference type="GO" id="GO:0006412">
    <property type="term" value="P:translation"/>
    <property type="evidence" value="ECO:0007669"/>
    <property type="project" value="InterPro"/>
</dbReference>
<dbReference type="InterPro" id="IPR012678">
    <property type="entry name" value="Ribosomal_uL23/eL15/eS24_sf"/>
</dbReference>
<dbReference type="EMBL" id="KP899713">
    <property type="protein sequence ID" value="AKP94678.1"/>
    <property type="molecule type" value="Genomic_DNA"/>
</dbReference>
<dbReference type="NCBIfam" id="NF004368">
    <property type="entry name" value="PRK05738.3-4"/>
    <property type="match status" value="1"/>
</dbReference>
<dbReference type="Gene3D" id="3.30.70.330">
    <property type="match status" value="1"/>
</dbReference>
<evidence type="ECO:0000256" key="4">
    <source>
        <dbReference type="ARBA" id="ARBA00022980"/>
    </source>
</evidence>
<dbReference type="NCBIfam" id="NF004363">
    <property type="entry name" value="PRK05738.2-4"/>
    <property type="match status" value="1"/>
</dbReference>
<dbReference type="AlphaFoldDB" id="A0A0H4SPB2"/>
<dbReference type="RefSeq" id="YP_009159260.1">
    <property type="nucleotide sequence ID" value="NC_027589.1"/>
</dbReference>
<evidence type="ECO:0000256" key="2">
    <source>
        <dbReference type="ARBA" id="ARBA00022730"/>
    </source>
</evidence>
<dbReference type="SUPFAM" id="SSF54189">
    <property type="entry name" value="Ribosomal proteins S24e, L23 and L15e"/>
    <property type="match status" value="1"/>
</dbReference>
<gene>
    <name evidence="8" type="primary">rpl23</name>
    <name evidence="8" type="ORF">TampPt_p108</name>
</gene>
<dbReference type="InterPro" id="IPR013025">
    <property type="entry name" value="Ribosomal_uL23-like"/>
</dbReference>
<dbReference type="FunFam" id="3.30.70.330:FF:000001">
    <property type="entry name" value="50S ribosomal protein L23"/>
    <property type="match status" value="1"/>
</dbReference>